<evidence type="ECO:0000256" key="1">
    <source>
        <dbReference type="ARBA" id="ARBA00009024"/>
    </source>
</evidence>
<protein>
    <submittedName>
        <fullName evidence="2">Uncharacterized protein</fullName>
    </submittedName>
</protein>
<organism evidence="2 3">
    <name type="scientific">Adineta steineri</name>
    <dbReference type="NCBI Taxonomy" id="433720"/>
    <lineage>
        <taxon>Eukaryota</taxon>
        <taxon>Metazoa</taxon>
        <taxon>Spiralia</taxon>
        <taxon>Gnathifera</taxon>
        <taxon>Rotifera</taxon>
        <taxon>Eurotatoria</taxon>
        <taxon>Bdelloidea</taxon>
        <taxon>Adinetida</taxon>
        <taxon>Adinetidae</taxon>
        <taxon>Adineta</taxon>
    </lineage>
</organism>
<dbReference type="PANTHER" id="PTHR15907">
    <property type="entry name" value="DUF614 FAMILY PROTEIN-RELATED"/>
    <property type="match status" value="1"/>
</dbReference>
<gene>
    <name evidence="2" type="ORF">VCS650_LOCUS20456</name>
</gene>
<comment type="similarity">
    <text evidence="1">Belongs to the cornifelin family.</text>
</comment>
<dbReference type="Proteomes" id="UP000663891">
    <property type="component" value="Unassembled WGS sequence"/>
</dbReference>
<name>A0A814PLI7_9BILA</name>
<evidence type="ECO:0000313" key="2">
    <source>
        <dbReference type="EMBL" id="CAF1107678.1"/>
    </source>
</evidence>
<comment type="caution">
    <text evidence="2">The sequence shown here is derived from an EMBL/GenBank/DDBJ whole genome shotgun (WGS) entry which is preliminary data.</text>
</comment>
<dbReference type="EMBL" id="CAJNON010000212">
    <property type="protein sequence ID" value="CAF1107678.1"/>
    <property type="molecule type" value="Genomic_DNA"/>
</dbReference>
<evidence type="ECO:0000313" key="3">
    <source>
        <dbReference type="Proteomes" id="UP000663891"/>
    </source>
</evidence>
<dbReference type="Pfam" id="PF04749">
    <property type="entry name" value="PLAC8"/>
    <property type="match status" value="1"/>
</dbReference>
<dbReference type="OrthoDB" id="1045822at2759"/>
<dbReference type="NCBIfam" id="TIGR01571">
    <property type="entry name" value="A_thal_Cys_rich"/>
    <property type="match status" value="1"/>
</dbReference>
<dbReference type="AlphaFoldDB" id="A0A814PLI7"/>
<accession>A0A814PLI7</accession>
<proteinExistence type="inferred from homology"/>
<dbReference type="InterPro" id="IPR006461">
    <property type="entry name" value="PLAC_motif_containing"/>
</dbReference>
<sequence length="116" mass="13220">MNVLPPPIVVQTRPGFDIWGYENVWKEKFCGCCTDRNLCCLVCLACPYATYRVYHRAGESCISCCWPMTLWSLRTKMRTMFRIKGSVCTDCLAVQCCGCCCCAIVQMHHELDLRGC</sequence>
<reference evidence="2" key="1">
    <citation type="submission" date="2021-02" db="EMBL/GenBank/DDBJ databases">
        <authorList>
            <person name="Nowell W R."/>
        </authorList>
    </citation>
    <scope>NUCLEOTIDE SEQUENCE</scope>
</reference>